<gene>
    <name evidence="3" type="ORF">SAMN05444165_4953</name>
</gene>
<protein>
    <submittedName>
        <fullName evidence="3">CubicO group peptidase, beta-lactamase class C family</fullName>
    </submittedName>
</protein>
<keyword evidence="4" id="KW-1185">Reference proteome</keyword>
<evidence type="ECO:0000313" key="4">
    <source>
        <dbReference type="Proteomes" id="UP000185151"/>
    </source>
</evidence>
<dbReference type="SUPFAM" id="SSF56601">
    <property type="entry name" value="beta-lactamase/transpeptidase-like"/>
    <property type="match status" value="1"/>
</dbReference>
<keyword evidence="1" id="KW-0732">Signal</keyword>
<dbReference type="Pfam" id="PF00144">
    <property type="entry name" value="Beta-lactamase"/>
    <property type="match status" value="1"/>
</dbReference>
<sequence>MKASTSRRAAAVRTVSRRDFCVTATIGGLAAALTRPASAATPSAPAMEPRWNRAKALDAVMLDAVNSGYIVGATVIAAKDGEIAYRRAAGFADRETRRPMTENEVCRLASMSKPIVCVTALALIDDGRLGLEDPVTRWLPEFRPKLPDGREPVITVRHLLTHTAGLTYGFLEAEDGPYHRLGVSDGLDHSGLSLDENLRRIASAPLLFEPGTGWHYSVAIDVLGAVIERVSGMTLPDAVQRIVTGPLGMSSVRFVATADTVLATPYGDASPQPTRMTDPFSLRFGQSAIVYSPARAFDATAFPSGGVGMVGTAEDYLRFAEAIRTGGAGIIRPQTVVAMTSNAIGDLPVGAAGPGFGWGLGVAVLRDPAAAKSPVNAGAWNWSGVYGTNFWVDPAAGISVVALTNTAVAGMTGNFPIALRRAVYQDS</sequence>
<reference evidence="3 4" key="1">
    <citation type="submission" date="2016-11" db="EMBL/GenBank/DDBJ databases">
        <authorList>
            <person name="Jaros S."/>
            <person name="Januszkiewicz K."/>
            <person name="Wedrychowicz H."/>
        </authorList>
    </citation>
    <scope>NUCLEOTIDE SEQUENCE [LARGE SCALE GENOMIC DNA]</scope>
    <source>
        <strain evidence="3 4">GAS95</strain>
    </source>
</reference>
<dbReference type="PANTHER" id="PTHR43283:SF3">
    <property type="entry name" value="BETA-LACTAMASE FAMILY PROTEIN (AFU_ORTHOLOGUE AFUA_5G07500)"/>
    <property type="match status" value="1"/>
</dbReference>
<dbReference type="PANTHER" id="PTHR43283">
    <property type="entry name" value="BETA-LACTAMASE-RELATED"/>
    <property type="match status" value="1"/>
</dbReference>
<feature type="chain" id="PRO_5012003397" evidence="1">
    <location>
        <begin position="40"/>
        <end position="427"/>
    </location>
</feature>
<feature type="domain" description="Beta-lactamase-related" evidence="2">
    <location>
        <begin position="63"/>
        <end position="408"/>
    </location>
</feature>
<dbReference type="Gene3D" id="3.40.710.10">
    <property type="entry name" value="DD-peptidase/beta-lactamase superfamily"/>
    <property type="match status" value="1"/>
</dbReference>
<proteinExistence type="predicted"/>
<evidence type="ECO:0000259" key="2">
    <source>
        <dbReference type="Pfam" id="PF00144"/>
    </source>
</evidence>
<dbReference type="Proteomes" id="UP000185151">
    <property type="component" value="Unassembled WGS sequence"/>
</dbReference>
<dbReference type="PROSITE" id="PS51318">
    <property type="entry name" value="TAT"/>
    <property type="match status" value="1"/>
</dbReference>
<dbReference type="EMBL" id="FSRU01000002">
    <property type="protein sequence ID" value="SIO60661.1"/>
    <property type="molecule type" value="Genomic_DNA"/>
</dbReference>
<evidence type="ECO:0000256" key="1">
    <source>
        <dbReference type="SAM" id="SignalP"/>
    </source>
</evidence>
<dbReference type="InterPro" id="IPR006311">
    <property type="entry name" value="TAT_signal"/>
</dbReference>
<dbReference type="InterPro" id="IPR001466">
    <property type="entry name" value="Beta-lactam-related"/>
</dbReference>
<organism evidence="3 4">
    <name type="scientific">Paraburkholderia phenazinium</name>
    <dbReference type="NCBI Taxonomy" id="60549"/>
    <lineage>
        <taxon>Bacteria</taxon>
        <taxon>Pseudomonadati</taxon>
        <taxon>Pseudomonadota</taxon>
        <taxon>Betaproteobacteria</taxon>
        <taxon>Burkholderiales</taxon>
        <taxon>Burkholderiaceae</taxon>
        <taxon>Paraburkholderia</taxon>
    </lineage>
</organism>
<feature type="signal peptide" evidence="1">
    <location>
        <begin position="1"/>
        <end position="39"/>
    </location>
</feature>
<evidence type="ECO:0000313" key="3">
    <source>
        <dbReference type="EMBL" id="SIO60661.1"/>
    </source>
</evidence>
<dbReference type="InterPro" id="IPR012338">
    <property type="entry name" value="Beta-lactam/transpept-like"/>
</dbReference>
<dbReference type="InterPro" id="IPR050789">
    <property type="entry name" value="Diverse_Enzym_Activities"/>
</dbReference>
<dbReference type="OrthoDB" id="9801061at2"/>
<name>A0A1N6KVT1_9BURK</name>
<dbReference type="AlphaFoldDB" id="A0A1N6KVT1"/>
<accession>A0A1N6KVT1</accession>